<evidence type="ECO:0000313" key="1">
    <source>
        <dbReference type="EMBL" id="HHM01452.1"/>
    </source>
</evidence>
<protein>
    <submittedName>
        <fullName evidence="1">DUF721 domain-containing protein</fullName>
    </submittedName>
</protein>
<name>A0A7V5RMX7_CALAY</name>
<proteinExistence type="predicted"/>
<sequence>MEHIKTHWNSLDPILIKQAEPVKYFSRTLILKIADPVWKEEFEKNKESVILRIRTNLQGIKVENVEFI</sequence>
<organism evidence="1">
    <name type="scientific">Caldithrix abyssi</name>
    <dbReference type="NCBI Taxonomy" id="187145"/>
    <lineage>
        <taxon>Bacteria</taxon>
        <taxon>Pseudomonadati</taxon>
        <taxon>Calditrichota</taxon>
        <taxon>Calditrichia</taxon>
        <taxon>Calditrichales</taxon>
        <taxon>Calditrichaceae</taxon>
        <taxon>Caldithrix</taxon>
    </lineage>
</organism>
<dbReference type="EMBL" id="DRLI01000019">
    <property type="protein sequence ID" value="HHM01452.1"/>
    <property type="molecule type" value="Genomic_DNA"/>
</dbReference>
<gene>
    <name evidence="1" type="ORF">ENJ15_00450</name>
</gene>
<reference evidence="1" key="1">
    <citation type="journal article" date="2020" name="mSystems">
        <title>Genome- and Community-Level Interaction Insights into Carbon Utilization and Element Cycling Functions of Hydrothermarchaeota in Hydrothermal Sediment.</title>
        <authorList>
            <person name="Zhou Z."/>
            <person name="Liu Y."/>
            <person name="Xu W."/>
            <person name="Pan J."/>
            <person name="Luo Z.H."/>
            <person name="Li M."/>
        </authorList>
    </citation>
    <scope>NUCLEOTIDE SEQUENCE [LARGE SCALE GENOMIC DNA]</scope>
    <source>
        <strain evidence="1">HyVt-460</strain>
    </source>
</reference>
<comment type="caution">
    <text evidence="1">The sequence shown here is derived from an EMBL/GenBank/DDBJ whole genome shotgun (WGS) entry which is preliminary data.</text>
</comment>
<accession>A0A7V5RMX7</accession>
<dbReference type="Pfam" id="PF05258">
    <property type="entry name" value="DciA"/>
    <property type="match status" value="1"/>
</dbReference>
<dbReference type="InterPro" id="IPR007922">
    <property type="entry name" value="DciA-like"/>
</dbReference>
<dbReference type="AlphaFoldDB" id="A0A7V5RMX7"/>
<dbReference type="Proteomes" id="UP000885771">
    <property type="component" value="Unassembled WGS sequence"/>
</dbReference>